<evidence type="ECO:0000256" key="3">
    <source>
        <dbReference type="ARBA" id="ARBA00022741"/>
    </source>
</evidence>
<dbReference type="EMBL" id="JABFAJ010000011">
    <property type="protein sequence ID" value="NNU27124.1"/>
    <property type="molecule type" value="Genomic_DNA"/>
</dbReference>
<dbReference type="PROSITE" id="PS00584">
    <property type="entry name" value="PFKB_KINASES_2"/>
    <property type="match status" value="1"/>
</dbReference>
<dbReference type="PANTHER" id="PTHR43085:SF1">
    <property type="entry name" value="PSEUDOURIDINE KINASE-RELATED"/>
    <property type="match status" value="1"/>
</dbReference>
<evidence type="ECO:0000313" key="8">
    <source>
        <dbReference type="Proteomes" id="UP000557204"/>
    </source>
</evidence>
<keyword evidence="5" id="KW-0067">ATP-binding</keyword>
<dbReference type="GO" id="GO:0005524">
    <property type="term" value="F:ATP binding"/>
    <property type="evidence" value="ECO:0007669"/>
    <property type="project" value="UniProtKB-KW"/>
</dbReference>
<dbReference type="InterPro" id="IPR029056">
    <property type="entry name" value="Ribokinase-like"/>
</dbReference>
<evidence type="ECO:0000256" key="2">
    <source>
        <dbReference type="ARBA" id="ARBA00022679"/>
    </source>
</evidence>
<dbReference type="InterPro" id="IPR050306">
    <property type="entry name" value="PfkB_Carbo_kinase"/>
</dbReference>
<accession>A0A849JX06</accession>
<feature type="domain" description="Carbohydrate kinase PfkB" evidence="6">
    <location>
        <begin position="11"/>
        <end position="301"/>
    </location>
</feature>
<dbReference type="CDD" id="cd01167">
    <property type="entry name" value="bac_FRK"/>
    <property type="match status" value="1"/>
</dbReference>
<sequence length="307" mass="32023">MHPAPDHDALVVGEALIDEVVAADGAVREHPGGSPANVAVTLGRLGRRPRLATQLGRDDRGRRVREWLSASGVVLARGCEQEDPTSVATCRLGADGGATYDFALTWSPDLSGVGTAPLVHVGSIATLLEPGAGEVLRLLERSRETALVTYDPNVRPTICPDREAVRHRVEQFVGLADVVKVSDEDLAWLYPGEGAMTVLRRWATAGPAAVVVTRGAEGSVLLAGESCREVPGRSVDVVDTIGAGDSFMGALIHGLLDLVPPGAEARTGLRGASVETLAPIVEFAGEVAAVTVARAGANPPWRHEVAA</sequence>
<organism evidence="7 8">
    <name type="scientific">Isoptericola sediminis</name>
    <dbReference type="NCBI Taxonomy" id="2733572"/>
    <lineage>
        <taxon>Bacteria</taxon>
        <taxon>Bacillati</taxon>
        <taxon>Actinomycetota</taxon>
        <taxon>Actinomycetes</taxon>
        <taxon>Micrococcales</taxon>
        <taxon>Promicromonosporaceae</taxon>
        <taxon>Isoptericola</taxon>
    </lineage>
</organism>
<dbReference type="InterPro" id="IPR011611">
    <property type="entry name" value="PfkB_dom"/>
</dbReference>
<keyword evidence="3" id="KW-0547">Nucleotide-binding</keyword>
<evidence type="ECO:0000259" key="6">
    <source>
        <dbReference type="Pfam" id="PF00294"/>
    </source>
</evidence>
<dbReference type="PROSITE" id="PS00583">
    <property type="entry name" value="PFKB_KINASES_1"/>
    <property type="match status" value="1"/>
</dbReference>
<keyword evidence="8" id="KW-1185">Reference proteome</keyword>
<keyword evidence="4 7" id="KW-0418">Kinase</keyword>
<evidence type="ECO:0000256" key="1">
    <source>
        <dbReference type="ARBA" id="ARBA00010688"/>
    </source>
</evidence>
<evidence type="ECO:0000256" key="5">
    <source>
        <dbReference type="ARBA" id="ARBA00022840"/>
    </source>
</evidence>
<proteinExistence type="inferred from homology"/>
<dbReference type="AlphaFoldDB" id="A0A849JX06"/>
<comment type="caution">
    <text evidence="7">The sequence shown here is derived from an EMBL/GenBank/DDBJ whole genome shotgun (WGS) entry which is preliminary data.</text>
</comment>
<dbReference type="Proteomes" id="UP000557204">
    <property type="component" value="Unassembled WGS sequence"/>
</dbReference>
<keyword evidence="2" id="KW-0808">Transferase</keyword>
<dbReference type="GO" id="GO:0016301">
    <property type="term" value="F:kinase activity"/>
    <property type="evidence" value="ECO:0007669"/>
    <property type="project" value="UniProtKB-KW"/>
</dbReference>
<gene>
    <name evidence="7" type="ORF">HLI28_06150</name>
</gene>
<dbReference type="InterPro" id="IPR002173">
    <property type="entry name" value="Carboh/pur_kinase_PfkB_CS"/>
</dbReference>
<name>A0A849JX06_9MICO</name>
<dbReference type="PANTHER" id="PTHR43085">
    <property type="entry name" value="HEXOKINASE FAMILY MEMBER"/>
    <property type="match status" value="1"/>
</dbReference>
<evidence type="ECO:0000256" key="4">
    <source>
        <dbReference type="ARBA" id="ARBA00022777"/>
    </source>
</evidence>
<protein>
    <submittedName>
        <fullName evidence="7">Carbohydrate kinase</fullName>
    </submittedName>
</protein>
<dbReference type="Pfam" id="PF00294">
    <property type="entry name" value="PfkB"/>
    <property type="match status" value="1"/>
</dbReference>
<comment type="similarity">
    <text evidence="1">Belongs to the carbohydrate kinase PfkB family.</text>
</comment>
<dbReference type="Gene3D" id="3.40.1190.20">
    <property type="match status" value="1"/>
</dbReference>
<evidence type="ECO:0000313" key="7">
    <source>
        <dbReference type="EMBL" id="NNU27124.1"/>
    </source>
</evidence>
<reference evidence="7 8" key="1">
    <citation type="submission" date="2020-05" db="EMBL/GenBank/DDBJ databases">
        <title>Genome sequence of Isoptericola sp. JC619 isolated from Chilika lagoon, India.</title>
        <authorList>
            <person name="Kumar D."/>
            <person name="Appam K."/>
            <person name="Gandham S."/>
            <person name="Uppada J."/>
            <person name="Sasikala C."/>
            <person name="Venkata Ramana C."/>
        </authorList>
    </citation>
    <scope>NUCLEOTIDE SEQUENCE [LARGE SCALE GENOMIC DNA]</scope>
    <source>
        <strain evidence="7 8">JC619</strain>
    </source>
</reference>
<dbReference type="SUPFAM" id="SSF53613">
    <property type="entry name" value="Ribokinase-like"/>
    <property type="match status" value="1"/>
</dbReference>